<proteinExistence type="predicted"/>
<comment type="caution">
    <text evidence="2">The sequence shown here is derived from an EMBL/GenBank/DDBJ whole genome shotgun (WGS) entry which is preliminary data.</text>
</comment>
<evidence type="ECO:0000313" key="3">
    <source>
        <dbReference type="Proteomes" id="UP000176377"/>
    </source>
</evidence>
<accession>A0A1F6DBI2</accession>
<evidence type="ECO:0000313" key="2">
    <source>
        <dbReference type="EMBL" id="OGG58711.1"/>
    </source>
</evidence>
<name>A0A1F6DBI2_9BACT</name>
<sequence>MAKKAKFDGPGGTSYTQIAKTSRGRLGVARLNSNEVRVRIEPSSDEAAKKMSGNLKDWKQPEGKNRRFSTIVNGKEVEKTVKLGKKLIGSDTSMTAKAALAG</sequence>
<gene>
    <name evidence="2" type="ORF">A2765_00110</name>
</gene>
<organism evidence="2 3">
    <name type="scientific">Candidatus Kaiserbacteria bacterium RIFCSPHIGHO2_01_FULL_56_24</name>
    <dbReference type="NCBI Taxonomy" id="1798487"/>
    <lineage>
        <taxon>Bacteria</taxon>
        <taxon>Candidatus Kaiseribacteriota</taxon>
    </lineage>
</organism>
<reference evidence="2 3" key="1">
    <citation type="journal article" date="2016" name="Nat. Commun.">
        <title>Thousands of microbial genomes shed light on interconnected biogeochemical processes in an aquifer system.</title>
        <authorList>
            <person name="Anantharaman K."/>
            <person name="Brown C.T."/>
            <person name="Hug L.A."/>
            <person name="Sharon I."/>
            <person name="Castelle C.J."/>
            <person name="Probst A.J."/>
            <person name="Thomas B.C."/>
            <person name="Singh A."/>
            <person name="Wilkins M.J."/>
            <person name="Karaoz U."/>
            <person name="Brodie E.L."/>
            <person name="Williams K.H."/>
            <person name="Hubbard S.S."/>
            <person name="Banfield J.F."/>
        </authorList>
    </citation>
    <scope>NUCLEOTIDE SEQUENCE [LARGE SCALE GENOMIC DNA]</scope>
</reference>
<dbReference type="Proteomes" id="UP000176377">
    <property type="component" value="Unassembled WGS sequence"/>
</dbReference>
<evidence type="ECO:0000256" key="1">
    <source>
        <dbReference type="SAM" id="MobiDB-lite"/>
    </source>
</evidence>
<protein>
    <submittedName>
        <fullName evidence="2">Uncharacterized protein</fullName>
    </submittedName>
</protein>
<dbReference type="EMBL" id="MFLA01000029">
    <property type="protein sequence ID" value="OGG58711.1"/>
    <property type="molecule type" value="Genomic_DNA"/>
</dbReference>
<dbReference type="AlphaFoldDB" id="A0A1F6DBI2"/>
<feature type="region of interest" description="Disordered" evidence="1">
    <location>
        <begin position="42"/>
        <end position="62"/>
    </location>
</feature>